<evidence type="ECO:0000256" key="12">
    <source>
        <dbReference type="RuleBase" id="RU367080"/>
    </source>
</evidence>
<organism evidence="15 16">
    <name type="scientific">Rhynchophorus ferrugineus</name>
    <name type="common">Red palm weevil</name>
    <name type="synonym">Curculio ferrugineus</name>
    <dbReference type="NCBI Taxonomy" id="354439"/>
    <lineage>
        <taxon>Eukaryota</taxon>
        <taxon>Metazoa</taxon>
        <taxon>Ecdysozoa</taxon>
        <taxon>Arthropoda</taxon>
        <taxon>Hexapoda</taxon>
        <taxon>Insecta</taxon>
        <taxon>Pterygota</taxon>
        <taxon>Neoptera</taxon>
        <taxon>Endopterygota</taxon>
        <taxon>Coleoptera</taxon>
        <taxon>Polyphaga</taxon>
        <taxon>Cucujiformia</taxon>
        <taxon>Curculionidae</taxon>
        <taxon>Dryophthorinae</taxon>
        <taxon>Rhynchophorus</taxon>
    </lineage>
</organism>
<dbReference type="Pfam" id="PF04181">
    <property type="entry name" value="RPAP2_Rtr1"/>
    <property type="match status" value="1"/>
</dbReference>
<dbReference type="InterPro" id="IPR007308">
    <property type="entry name" value="Rtr1/RPAP2_dom"/>
</dbReference>
<feature type="compositionally biased region" description="Basic residues" evidence="13">
    <location>
        <begin position="325"/>
        <end position="335"/>
    </location>
</feature>
<keyword evidence="7 12" id="KW-0904">Protein phosphatase</keyword>
<dbReference type="GO" id="GO:0008420">
    <property type="term" value="F:RNA polymerase II CTD heptapeptide repeat phosphatase activity"/>
    <property type="evidence" value="ECO:0007669"/>
    <property type="project" value="UniProtKB-UniRule"/>
</dbReference>
<evidence type="ECO:0000313" key="16">
    <source>
        <dbReference type="Proteomes" id="UP000625711"/>
    </source>
</evidence>
<comment type="catalytic activity">
    <reaction evidence="10 12">
        <text>O-phospho-L-threonyl-[protein] + H2O = L-threonyl-[protein] + phosphate</text>
        <dbReference type="Rhea" id="RHEA:47004"/>
        <dbReference type="Rhea" id="RHEA-COMP:11060"/>
        <dbReference type="Rhea" id="RHEA-COMP:11605"/>
        <dbReference type="ChEBI" id="CHEBI:15377"/>
        <dbReference type="ChEBI" id="CHEBI:30013"/>
        <dbReference type="ChEBI" id="CHEBI:43474"/>
        <dbReference type="ChEBI" id="CHEBI:61977"/>
        <dbReference type="EC" id="3.1.3.16"/>
    </reaction>
</comment>
<name>A0A834IGA3_RHYFE</name>
<sequence>MQDSLEEYIKFARNAKQDEPIKVSKEMVVTAQLKKECDARAMKIVEFSIEGKLRPEVFTRCLPFINQSHYQDIVEERAITKLCGYSLCGKRIPDMPKKQYFISTKSNKVYDITERKNFCSNFCYKASLHIKKQIDNSPLWLRKLEDIPEYKLLHLSEGGLPGEYIDQGVVKPVQEPLHFTSVSCFTEASLSDLADREIRPDNMKDKTKGFKKSRLKSTMQTIKETELEEETQVATSNTTTKQCSKRTLSLKKEIHHKISCVVSLPSIEEQDIEISETLQALRISTNEPQSQITEKTEDSLPDTIKKDDDSVVVEKSTKNKGERNKARKTSKKKTSGSKNKMDIEALLKKLMSDWLSLETCIFIHGEQKVKEILTENKLSDYFEELNIVQLQREQQMKYMEICRRLQLQEMADDKFDKALTGGDRLKPLPDYKKLKDDMKELNLKVNSFYRGNMYEKDDPNFPSKSSDKPPEEGPPVVLPPVDVNPLLLRRKIFLTSLNKAMQQLLQALGVTSITSVLSDIKAMVKTFNLKADNITFKPFMWNYIALTLLYLLALKDQLMQETLQEARSCAYIDTFLDGSMDRELLNDMVKNSSQLETFVEKYITKTTEGTV</sequence>
<comment type="similarity">
    <text evidence="2 11 12">Belongs to the RPAP2 family.</text>
</comment>
<feature type="region of interest" description="Disordered" evidence="13">
    <location>
        <begin position="285"/>
        <end position="338"/>
    </location>
</feature>
<dbReference type="InterPro" id="IPR038534">
    <property type="entry name" value="Rtr1/RPAP2_sf"/>
</dbReference>
<dbReference type="PROSITE" id="PS51479">
    <property type="entry name" value="ZF_RTR1"/>
    <property type="match status" value="1"/>
</dbReference>
<dbReference type="EMBL" id="JAACXV010000399">
    <property type="protein sequence ID" value="KAF7278481.1"/>
    <property type="molecule type" value="Genomic_DNA"/>
</dbReference>
<dbReference type="GO" id="GO:0005737">
    <property type="term" value="C:cytoplasm"/>
    <property type="evidence" value="ECO:0007669"/>
    <property type="project" value="TreeGrafter"/>
</dbReference>
<evidence type="ECO:0000256" key="6">
    <source>
        <dbReference type="ARBA" id="ARBA00022833"/>
    </source>
</evidence>
<evidence type="ECO:0000256" key="4">
    <source>
        <dbReference type="ARBA" id="ARBA00022771"/>
    </source>
</evidence>
<comment type="function">
    <text evidence="12">Putative RNA polymerase II subunit B1 C-terminal domain (CTD) phosphatase involved in RNA polymerase II transcription regulation.</text>
</comment>
<dbReference type="EC" id="3.1.3.16" evidence="12"/>
<dbReference type="GO" id="GO:0008270">
    <property type="term" value="F:zinc ion binding"/>
    <property type="evidence" value="ECO:0007669"/>
    <property type="project" value="UniProtKB-KW"/>
</dbReference>
<keyword evidence="8 12" id="KW-0539">Nucleus</keyword>
<evidence type="ECO:0000256" key="11">
    <source>
        <dbReference type="PROSITE-ProRule" id="PRU00812"/>
    </source>
</evidence>
<protein>
    <recommendedName>
        <fullName evidence="12">RNA polymerase II subunit B1 CTD phosphatase RPAP2 homolog</fullName>
        <ecNumber evidence="12">3.1.3.16</ecNumber>
    </recommendedName>
</protein>
<dbReference type="GO" id="GO:0005634">
    <property type="term" value="C:nucleus"/>
    <property type="evidence" value="ECO:0007669"/>
    <property type="project" value="UniProtKB-SubCell"/>
</dbReference>
<evidence type="ECO:0000256" key="3">
    <source>
        <dbReference type="ARBA" id="ARBA00022723"/>
    </source>
</evidence>
<dbReference type="GO" id="GO:0043175">
    <property type="term" value="F:RNA polymerase core enzyme binding"/>
    <property type="evidence" value="ECO:0007669"/>
    <property type="project" value="UniProtKB-UniRule"/>
</dbReference>
<keyword evidence="4 12" id="KW-0863">Zinc-finger</keyword>
<proteinExistence type="inferred from homology"/>
<comment type="catalytic activity">
    <reaction evidence="9 12">
        <text>O-phospho-L-seryl-[protein] + H2O = L-seryl-[protein] + phosphate</text>
        <dbReference type="Rhea" id="RHEA:20629"/>
        <dbReference type="Rhea" id="RHEA-COMP:9863"/>
        <dbReference type="Rhea" id="RHEA-COMP:11604"/>
        <dbReference type="ChEBI" id="CHEBI:15377"/>
        <dbReference type="ChEBI" id="CHEBI:29999"/>
        <dbReference type="ChEBI" id="CHEBI:43474"/>
        <dbReference type="ChEBI" id="CHEBI:83421"/>
        <dbReference type="EC" id="3.1.3.16"/>
    </reaction>
</comment>
<feature type="compositionally biased region" description="Basic and acidic residues" evidence="13">
    <location>
        <begin position="315"/>
        <end position="324"/>
    </location>
</feature>
<evidence type="ECO:0000256" key="5">
    <source>
        <dbReference type="ARBA" id="ARBA00022801"/>
    </source>
</evidence>
<dbReference type="OrthoDB" id="2590500at2759"/>
<keyword evidence="3 12" id="KW-0479">Metal-binding</keyword>
<dbReference type="PANTHER" id="PTHR14732:SF0">
    <property type="entry name" value="RNA POLYMERASE II SUBUNIT B1 CTD PHOSPHATASE RPAP2-RELATED"/>
    <property type="match status" value="1"/>
</dbReference>
<evidence type="ECO:0000256" key="2">
    <source>
        <dbReference type="ARBA" id="ARBA00005676"/>
    </source>
</evidence>
<dbReference type="Gene3D" id="1.25.40.820">
    <property type="match status" value="1"/>
</dbReference>
<comment type="caution">
    <text evidence="15">The sequence shown here is derived from an EMBL/GenBank/DDBJ whole genome shotgun (WGS) entry which is preliminary data.</text>
</comment>
<dbReference type="PANTHER" id="PTHR14732">
    <property type="entry name" value="RNA POLYMERASE II SUBUNIT B1 CTD PHOSPHATASE RPAP2-RELATED"/>
    <property type="match status" value="1"/>
</dbReference>
<evidence type="ECO:0000256" key="10">
    <source>
        <dbReference type="ARBA" id="ARBA00048336"/>
    </source>
</evidence>
<evidence type="ECO:0000256" key="8">
    <source>
        <dbReference type="ARBA" id="ARBA00023242"/>
    </source>
</evidence>
<keyword evidence="5 12" id="KW-0378">Hydrolase</keyword>
<keyword evidence="16" id="KW-1185">Reference proteome</keyword>
<feature type="domain" description="RTR1-type" evidence="14">
    <location>
        <begin position="60"/>
        <end position="143"/>
    </location>
</feature>
<evidence type="ECO:0000256" key="13">
    <source>
        <dbReference type="SAM" id="MobiDB-lite"/>
    </source>
</evidence>
<feature type="compositionally biased region" description="Basic and acidic residues" evidence="13">
    <location>
        <begin position="294"/>
        <end position="309"/>
    </location>
</feature>
<evidence type="ECO:0000256" key="1">
    <source>
        <dbReference type="ARBA" id="ARBA00004123"/>
    </source>
</evidence>
<reference evidence="15" key="1">
    <citation type="submission" date="2020-08" db="EMBL/GenBank/DDBJ databases">
        <title>Genome sequencing and assembly of the red palm weevil Rhynchophorus ferrugineus.</title>
        <authorList>
            <person name="Dias G.B."/>
            <person name="Bergman C.M."/>
            <person name="Manee M."/>
        </authorList>
    </citation>
    <scope>NUCLEOTIDE SEQUENCE</scope>
    <source>
        <strain evidence="15">AA-2017</strain>
        <tissue evidence="15">Whole larva</tissue>
    </source>
</reference>
<evidence type="ECO:0000256" key="9">
    <source>
        <dbReference type="ARBA" id="ARBA00047761"/>
    </source>
</evidence>
<evidence type="ECO:0000313" key="15">
    <source>
        <dbReference type="EMBL" id="KAF7278481.1"/>
    </source>
</evidence>
<dbReference type="AlphaFoldDB" id="A0A834IGA3"/>
<gene>
    <name evidence="15" type="ORF">GWI33_008383</name>
</gene>
<evidence type="ECO:0000259" key="14">
    <source>
        <dbReference type="PROSITE" id="PS51479"/>
    </source>
</evidence>
<comment type="subcellular location">
    <subcellularLocation>
        <location evidence="1 12">Nucleus</location>
    </subcellularLocation>
</comment>
<accession>A0A834IGA3</accession>
<keyword evidence="6 12" id="KW-0862">Zinc</keyword>
<dbReference type="Proteomes" id="UP000625711">
    <property type="component" value="Unassembled WGS sequence"/>
</dbReference>
<dbReference type="InterPro" id="IPR039693">
    <property type="entry name" value="Rtr1/RPAP2"/>
</dbReference>
<evidence type="ECO:0000256" key="7">
    <source>
        <dbReference type="ARBA" id="ARBA00022912"/>
    </source>
</evidence>